<keyword evidence="5 11" id="KW-0812">Transmembrane</keyword>
<accession>A0A1G2DGM6</accession>
<evidence type="ECO:0000256" key="11">
    <source>
        <dbReference type="HAMAP-Rule" id="MF_01393"/>
    </source>
</evidence>
<evidence type="ECO:0000256" key="10">
    <source>
        <dbReference type="ARBA" id="ARBA00023310"/>
    </source>
</evidence>
<comment type="similarity">
    <text evidence="2 11 12">Belongs to the ATPase A chain family.</text>
</comment>
<dbReference type="Gene3D" id="1.20.120.220">
    <property type="entry name" value="ATP synthase, F0 complex, subunit A"/>
    <property type="match status" value="1"/>
</dbReference>
<feature type="transmembrane region" description="Helical" evidence="11">
    <location>
        <begin position="21"/>
        <end position="42"/>
    </location>
</feature>
<feature type="transmembrane region" description="Helical" evidence="11">
    <location>
        <begin position="81"/>
        <end position="98"/>
    </location>
</feature>
<dbReference type="CDD" id="cd00310">
    <property type="entry name" value="ATP-synt_Fo_a_6"/>
    <property type="match status" value="1"/>
</dbReference>
<proteinExistence type="inferred from homology"/>
<keyword evidence="9 11" id="KW-0472">Membrane</keyword>
<evidence type="ECO:0000256" key="1">
    <source>
        <dbReference type="ARBA" id="ARBA00004141"/>
    </source>
</evidence>
<dbReference type="InterPro" id="IPR023011">
    <property type="entry name" value="ATP_synth_F0_asu_AS"/>
</dbReference>
<dbReference type="EMBL" id="MHLO01000027">
    <property type="protein sequence ID" value="OGZ11938.1"/>
    <property type="molecule type" value="Genomic_DNA"/>
</dbReference>
<dbReference type="InterPro" id="IPR035908">
    <property type="entry name" value="F0_ATP_A_sf"/>
</dbReference>
<evidence type="ECO:0000313" key="14">
    <source>
        <dbReference type="Proteomes" id="UP000178636"/>
    </source>
</evidence>
<comment type="subcellular location">
    <subcellularLocation>
        <location evidence="11 12">Cell membrane</location>
        <topology evidence="11 12">Multi-pass membrane protein</topology>
    </subcellularLocation>
    <subcellularLocation>
        <location evidence="1">Membrane</location>
        <topology evidence="1">Multi-pass membrane protein</topology>
    </subcellularLocation>
</comment>
<keyword evidence="6 11" id="KW-0375">Hydrogen ion transport</keyword>
<dbReference type="InterPro" id="IPR000568">
    <property type="entry name" value="ATP_synth_F0_asu"/>
</dbReference>
<sequence length="263" mass="29118">MDSIHASIVAERLGEWAGVPITNTLIMSWVVLTLLVLVAVIMRTRLALLPGKAQVFLEILVGGAYGYVEEVLESKDLARKFFPFLMTIFLFILAANWLEFVPGVGSVGFYAETHGGEVDDGHGEFLPLLRSLATDLNMPLALAIIAFVVIEAVGMRRFGFFRYMNRFFPFGAFRHGASSGLLALLVGLIELVSEFIRLISFSFRLFGNIFAGEVLIAVMLFFVPYVIPVPFMAFEVFVGFIQAAIFAMLTLFFIKLAVTEAAH</sequence>
<evidence type="ECO:0000313" key="13">
    <source>
        <dbReference type="EMBL" id="OGZ11938.1"/>
    </source>
</evidence>
<evidence type="ECO:0000256" key="4">
    <source>
        <dbReference type="ARBA" id="ARBA00022547"/>
    </source>
</evidence>
<dbReference type="InterPro" id="IPR045082">
    <property type="entry name" value="ATP_syn_F0_a_bact/chloroplast"/>
</dbReference>
<evidence type="ECO:0000256" key="7">
    <source>
        <dbReference type="ARBA" id="ARBA00022989"/>
    </source>
</evidence>
<dbReference type="GO" id="GO:0042777">
    <property type="term" value="P:proton motive force-driven plasma membrane ATP synthesis"/>
    <property type="evidence" value="ECO:0007669"/>
    <property type="project" value="TreeGrafter"/>
</dbReference>
<dbReference type="PANTHER" id="PTHR42823:SF3">
    <property type="entry name" value="ATP SYNTHASE SUBUNIT A, CHLOROPLASTIC"/>
    <property type="match status" value="1"/>
</dbReference>
<keyword evidence="4 11" id="KW-0138">CF(0)</keyword>
<keyword evidence="3 11" id="KW-0813">Transport</keyword>
<keyword evidence="10 11" id="KW-0066">ATP synthesis</keyword>
<dbReference type="HAMAP" id="MF_01393">
    <property type="entry name" value="ATP_synth_a_bact"/>
    <property type="match status" value="1"/>
</dbReference>
<evidence type="ECO:0000256" key="6">
    <source>
        <dbReference type="ARBA" id="ARBA00022781"/>
    </source>
</evidence>
<dbReference type="PANTHER" id="PTHR42823">
    <property type="entry name" value="ATP SYNTHASE SUBUNIT A, CHLOROPLASTIC"/>
    <property type="match status" value="1"/>
</dbReference>
<dbReference type="AlphaFoldDB" id="A0A1G2DGM6"/>
<feature type="transmembrane region" description="Helical" evidence="11">
    <location>
        <begin position="167"/>
        <end position="189"/>
    </location>
</feature>
<dbReference type="Pfam" id="PF00119">
    <property type="entry name" value="ATP-synt_A"/>
    <property type="match status" value="1"/>
</dbReference>
<dbReference type="NCBIfam" id="TIGR01131">
    <property type="entry name" value="ATP_synt_6_or_A"/>
    <property type="match status" value="1"/>
</dbReference>
<feature type="transmembrane region" description="Helical" evidence="11">
    <location>
        <begin position="234"/>
        <end position="254"/>
    </location>
</feature>
<keyword evidence="7 11" id="KW-1133">Transmembrane helix</keyword>
<reference evidence="13 14" key="1">
    <citation type="journal article" date="2016" name="Nat. Commun.">
        <title>Thousands of microbial genomes shed light on interconnected biogeochemical processes in an aquifer system.</title>
        <authorList>
            <person name="Anantharaman K."/>
            <person name="Brown C.T."/>
            <person name="Hug L.A."/>
            <person name="Sharon I."/>
            <person name="Castelle C.J."/>
            <person name="Probst A.J."/>
            <person name="Thomas B.C."/>
            <person name="Singh A."/>
            <person name="Wilkins M.J."/>
            <person name="Karaoz U."/>
            <person name="Brodie E.L."/>
            <person name="Williams K.H."/>
            <person name="Hubbard S.S."/>
            <person name="Banfield J.F."/>
        </authorList>
    </citation>
    <scope>NUCLEOTIDE SEQUENCE [LARGE SCALE GENOMIC DNA]</scope>
</reference>
<feature type="transmembrane region" description="Helical" evidence="11">
    <location>
        <begin position="136"/>
        <end position="155"/>
    </location>
</feature>
<evidence type="ECO:0000256" key="8">
    <source>
        <dbReference type="ARBA" id="ARBA00023065"/>
    </source>
</evidence>
<dbReference type="STRING" id="1798664.A3C93_05865"/>
<dbReference type="PROSITE" id="PS00449">
    <property type="entry name" value="ATPASE_A"/>
    <property type="match status" value="1"/>
</dbReference>
<dbReference type="GO" id="GO:0046933">
    <property type="term" value="F:proton-transporting ATP synthase activity, rotational mechanism"/>
    <property type="evidence" value="ECO:0007669"/>
    <property type="project" value="UniProtKB-UniRule"/>
</dbReference>
<keyword evidence="8 11" id="KW-0406">Ion transport</keyword>
<comment type="function">
    <text evidence="11 12">Key component of the proton channel; it plays a direct role in the translocation of protons across the membrane.</text>
</comment>
<organism evidence="13 14">
    <name type="scientific">Candidatus Lloydbacteria bacterium RIFCSPHIGHO2_02_FULL_54_17</name>
    <dbReference type="NCBI Taxonomy" id="1798664"/>
    <lineage>
        <taxon>Bacteria</taxon>
        <taxon>Candidatus Lloydiibacteriota</taxon>
    </lineage>
</organism>
<dbReference type="Proteomes" id="UP000178636">
    <property type="component" value="Unassembled WGS sequence"/>
</dbReference>
<evidence type="ECO:0000256" key="9">
    <source>
        <dbReference type="ARBA" id="ARBA00023136"/>
    </source>
</evidence>
<gene>
    <name evidence="11" type="primary">atpB</name>
    <name evidence="13" type="ORF">A3C93_05865</name>
</gene>
<evidence type="ECO:0000256" key="5">
    <source>
        <dbReference type="ARBA" id="ARBA00022692"/>
    </source>
</evidence>
<dbReference type="SUPFAM" id="SSF81336">
    <property type="entry name" value="F1F0 ATP synthase subunit A"/>
    <property type="match status" value="1"/>
</dbReference>
<protein>
    <recommendedName>
        <fullName evidence="11 12">ATP synthase subunit a</fullName>
    </recommendedName>
    <alternativeName>
        <fullName evidence="11">ATP synthase F0 sector subunit a</fullName>
    </alternativeName>
    <alternativeName>
        <fullName evidence="11">F-ATPase subunit 6</fullName>
    </alternativeName>
</protein>
<evidence type="ECO:0000256" key="3">
    <source>
        <dbReference type="ARBA" id="ARBA00022448"/>
    </source>
</evidence>
<feature type="transmembrane region" description="Helical" evidence="11">
    <location>
        <begin position="209"/>
        <end position="227"/>
    </location>
</feature>
<evidence type="ECO:0000256" key="2">
    <source>
        <dbReference type="ARBA" id="ARBA00006810"/>
    </source>
</evidence>
<dbReference type="GO" id="GO:0045259">
    <property type="term" value="C:proton-transporting ATP synthase complex"/>
    <property type="evidence" value="ECO:0007669"/>
    <property type="project" value="UniProtKB-KW"/>
</dbReference>
<evidence type="ECO:0000256" key="12">
    <source>
        <dbReference type="RuleBase" id="RU000483"/>
    </source>
</evidence>
<comment type="caution">
    <text evidence="13">The sequence shown here is derived from an EMBL/GenBank/DDBJ whole genome shotgun (WGS) entry which is preliminary data.</text>
</comment>
<name>A0A1G2DGM6_9BACT</name>
<keyword evidence="11" id="KW-1003">Cell membrane</keyword>
<dbReference type="GO" id="GO:0005886">
    <property type="term" value="C:plasma membrane"/>
    <property type="evidence" value="ECO:0007669"/>
    <property type="project" value="UniProtKB-SubCell"/>
</dbReference>